<feature type="domain" description="Enoyl reductase (ER)" evidence="2">
    <location>
        <begin position="16"/>
        <end position="337"/>
    </location>
</feature>
<dbReference type="Pfam" id="PF08240">
    <property type="entry name" value="ADH_N"/>
    <property type="match status" value="1"/>
</dbReference>
<keyword evidence="1" id="KW-0560">Oxidoreductase</keyword>
<dbReference type="Proteomes" id="UP001151081">
    <property type="component" value="Unassembled WGS sequence"/>
</dbReference>
<dbReference type="Gene3D" id="3.90.180.10">
    <property type="entry name" value="Medium-chain alcohol dehydrogenases, catalytic domain"/>
    <property type="match status" value="1"/>
</dbReference>
<keyword evidence="4" id="KW-1185">Reference proteome</keyword>
<dbReference type="InterPro" id="IPR013154">
    <property type="entry name" value="ADH-like_N"/>
</dbReference>
<reference evidence="3 4" key="1">
    <citation type="submission" date="2021-04" db="EMBL/GenBank/DDBJ databases">
        <title>Genome analysis of Polyangium sp.</title>
        <authorList>
            <person name="Li Y."/>
            <person name="Wang J."/>
        </authorList>
    </citation>
    <scope>NUCLEOTIDE SEQUENCE [LARGE SCALE GENOMIC DNA]</scope>
    <source>
        <strain evidence="3 4">SDU14</strain>
    </source>
</reference>
<evidence type="ECO:0000256" key="1">
    <source>
        <dbReference type="ARBA" id="ARBA00023002"/>
    </source>
</evidence>
<dbReference type="InterPro" id="IPR051397">
    <property type="entry name" value="Zn-ADH-like_protein"/>
</dbReference>
<evidence type="ECO:0000313" key="4">
    <source>
        <dbReference type="Proteomes" id="UP001151081"/>
    </source>
</evidence>
<dbReference type="RefSeq" id="WP_272421285.1">
    <property type="nucleotide sequence ID" value="NZ_JAGTJJ010000010.1"/>
</dbReference>
<dbReference type="InterPro" id="IPR036291">
    <property type="entry name" value="NAD(P)-bd_dom_sf"/>
</dbReference>
<dbReference type="SUPFAM" id="SSF50129">
    <property type="entry name" value="GroES-like"/>
    <property type="match status" value="1"/>
</dbReference>
<dbReference type="InterPro" id="IPR020843">
    <property type="entry name" value="ER"/>
</dbReference>
<dbReference type="GO" id="GO:0016491">
    <property type="term" value="F:oxidoreductase activity"/>
    <property type="evidence" value="ECO:0007669"/>
    <property type="project" value="UniProtKB-KW"/>
</dbReference>
<dbReference type="Pfam" id="PF00107">
    <property type="entry name" value="ADH_zinc_N"/>
    <property type="match status" value="1"/>
</dbReference>
<dbReference type="SMART" id="SM00829">
    <property type="entry name" value="PKS_ER"/>
    <property type="match status" value="1"/>
</dbReference>
<sequence>MLPTTYKKLIAVHPSRDFRAVAKIVDADLVLPGPGEVLVRNVVAGVNASDPNISASAYDAFKVASTRSSDIDLGAESAGEVVAVGPGVTSLKVGDLVMALVIGGGFREYLLAPASACIPIPRATPEMLAILVNGLTASIGLKEVGRMGSGETVVVTAAAGGVGQFAVQLAKRAGNHVIGVCGAEEKREFLERLGCDRIVNHRTEDLGEVLAQEYPRGVDIAFESVGGALFDASLANLAIRGRLLVCGFVSEYTRPEPASTTAPRVYHELLWKSAEIRGFFLFHFADRIAGHLAELLELSGAGALSVHVDPTPFEGLASCIDAVEHLHTGKNVGKVVVRIGAGPASIRPQ</sequence>
<dbReference type="PANTHER" id="PTHR43677">
    <property type="entry name" value="SHORT-CHAIN DEHYDROGENASE/REDUCTASE"/>
    <property type="match status" value="1"/>
</dbReference>
<evidence type="ECO:0000313" key="3">
    <source>
        <dbReference type="EMBL" id="MDC3982856.1"/>
    </source>
</evidence>
<proteinExistence type="predicted"/>
<comment type="caution">
    <text evidence="3">The sequence shown here is derived from an EMBL/GenBank/DDBJ whole genome shotgun (WGS) entry which is preliminary data.</text>
</comment>
<dbReference type="SUPFAM" id="SSF51735">
    <property type="entry name" value="NAD(P)-binding Rossmann-fold domains"/>
    <property type="match status" value="1"/>
</dbReference>
<dbReference type="InterPro" id="IPR013149">
    <property type="entry name" value="ADH-like_C"/>
</dbReference>
<accession>A0A9X3X7H6</accession>
<dbReference type="EMBL" id="JAGTJJ010000010">
    <property type="protein sequence ID" value="MDC3982856.1"/>
    <property type="molecule type" value="Genomic_DNA"/>
</dbReference>
<name>A0A9X3X7H6_9BACT</name>
<dbReference type="FunFam" id="3.40.50.720:FF:000121">
    <property type="entry name" value="Prostaglandin reductase 2"/>
    <property type="match status" value="1"/>
</dbReference>
<dbReference type="AlphaFoldDB" id="A0A9X3X7H6"/>
<dbReference type="Gene3D" id="3.40.50.720">
    <property type="entry name" value="NAD(P)-binding Rossmann-like Domain"/>
    <property type="match status" value="1"/>
</dbReference>
<dbReference type="InterPro" id="IPR011032">
    <property type="entry name" value="GroES-like_sf"/>
</dbReference>
<dbReference type="PANTHER" id="PTHR43677:SF3">
    <property type="entry name" value="PROSTAGLANDIN REDUCTASE 3"/>
    <property type="match status" value="1"/>
</dbReference>
<protein>
    <submittedName>
        <fullName evidence="3">Zinc-binding dehydrogenase</fullName>
    </submittedName>
</protein>
<evidence type="ECO:0000259" key="2">
    <source>
        <dbReference type="SMART" id="SM00829"/>
    </source>
</evidence>
<gene>
    <name evidence="3" type="ORF">KEG57_20250</name>
</gene>
<organism evidence="3 4">
    <name type="scientific">Polyangium jinanense</name>
    <dbReference type="NCBI Taxonomy" id="2829994"/>
    <lineage>
        <taxon>Bacteria</taxon>
        <taxon>Pseudomonadati</taxon>
        <taxon>Myxococcota</taxon>
        <taxon>Polyangia</taxon>
        <taxon>Polyangiales</taxon>
        <taxon>Polyangiaceae</taxon>
        <taxon>Polyangium</taxon>
    </lineage>
</organism>